<evidence type="ECO:0008006" key="4">
    <source>
        <dbReference type="Google" id="ProtNLM"/>
    </source>
</evidence>
<dbReference type="Proteomes" id="UP000297447">
    <property type="component" value="Unassembled WGS sequence"/>
</dbReference>
<feature type="transmembrane region" description="Helical" evidence="1">
    <location>
        <begin position="21"/>
        <end position="42"/>
    </location>
</feature>
<protein>
    <recommendedName>
        <fullName evidence="4">Ribosomally synthesized peptide with SipW-like signal peptide</fullName>
    </recommendedName>
</protein>
<keyword evidence="3" id="KW-1185">Reference proteome</keyword>
<keyword evidence="1" id="KW-1133">Transmembrane helix</keyword>
<dbReference type="EMBL" id="SOHE01000013">
    <property type="protein sequence ID" value="TFD55165.1"/>
    <property type="molecule type" value="Genomic_DNA"/>
</dbReference>
<keyword evidence="1" id="KW-0812">Transmembrane</keyword>
<comment type="caution">
    <text evidence="2">The sequence shown here is derived from an EMBL/GenBank/DDBJ whole genome shotgun (WGS) entry which is preliminary data.</text>
</comment>
<evidence type="ECO:0000256" key="1">
    <source>
        <dbReference type="SAM" id="Phobius"/>
    </source>
</evidence>
<dbReference type="InterPro" id="IPR023833">
    <property type="entry name" value="Signal_pept_SipW-depend-type"/>
</dbReference>
<reference evidence="2 3" key="1">
    <citation type="submission" date="2019-03" db="EMBL/GenBank/DDBJ databases">
        <title>Genomics of glacier-inhabiting Cryobacterium strains.</title>
        <authorList>
            <person name="Liu Q."/>
            <person name="Xin Y.-H."/>
        </authorList>
    </citation>
    <scope>NUCLEOTIDE SEQUENCE [LARGE SCALE GENOMIC DNA]</scope>
    <source>
        <strain evidence="2 3">Hh14</strain>
    </source>
</reference>
<accession>A0A4R9AA62</accession>
<dbReference type="OrthoDB" id="5185903at2"/>
<organism evidence="2 3">
    <name type="scientific">Cryobacterium frigoriphilum</name>
    <dbReference type="NCBI Taxonomy" id="1259150"/>
    <lineage>
        <taxon>Bacteria</taxon>
        <taxon>Bacillati</taxon>
        <taxon>Actinomycetota</taxon>
        <taxon>Actinomycetes</taxon>
        <taxon>Micrococcales</taxon>
        <taxon>Microbacteriaceae</taxon>
        <taxon>Cryobacterium</taxon>
    </lineage>
</organism>
<name>A0A4R9AA62_9MICO</name>
<keyword evidence="1" id="KW-0472">Membrane</keyword>
<sequence length="214" mass="21581">MVLDVDQPSTSKSTRPHTVKVRLVLALCALLGIGAYGTSASFTDASFVRASFQTGTLELAVAGATGSFVPGDPTALSLTQLSATGMYPGGPAGLAELHVKNNGQLPLTVSGLIFTTTNSGGIANDSGTTALGQLARLKVVPYSGSQVCNAAFMTGDGTLTPTSATVSSGLPTLTPGTTATFCLKVNIPSTVSNAPLAALNVDMRVHIRVTAVQA</sequence>
<evidence type="ECO:0000313" key="2">
    <source>
        <dbReference type="EMBL" id="TFD55165.1"/>
    </source>
</evidence>
<evidence type="ECO:0000313" key="3">
    <source>
        <dbReference type="Proteomes" id="UP000297447"/>
    </source>
</evidence>
<proteinExistence type="predicted"/>
<dbReference type="NCBIfam" id="TIGR04088">
    <property type="entry name" value="cognate_SipW"/>
    <property type="match status" value="1"/>
</dbReference>
<dbReference type="AlphaFoldDB" id="A0A4R9AA62"/>
<gene>
    <name evidence="2" type="ORF">E3T55_01720</name>
</gene>